<evidence type="ECO:0008006" key="8">
    <source>
        <dbReference type="Google" id="ProtNLM"/>
    </source>
</evidence>
<dbReference type="PANTHER" id="PTHR30185:SF18">
    <property type="entry name" value="TRANSCRIPTIONAL REGULATOR MTLR"/>
    <property type="match status" value="1"/>
</dbReference>
<keyword evidence="7" id="KW-1185">Reference proteome</keyword>
<dbReference type="PATRIC" id="fig|171101.6.peg.1750"/>
<dbReference type="Proteomes" id="UP000000586">
    <property type="component" value="Chromosome"/>
</dbReference>
<evidence type="ECO:0000259" key="3">
    <source>
        <dbReference type="Pfam" id="PF05043"/>
    </source>
</evidence>
<evidence type="ECO:0000256" key="1">
    <source>
        <dbReference type="ARBA" id="ARBA00023015"/>
    </source>
</evidence>
<evidence type="ECO:0000313" key="6">
    <source>
        <dbReference type="EMBL" id="AAL00425.1"/>
    </source>
</evidence>
<dbReference type="InterPro" id="IPR036388">
    <property type="entry name" value="WH-like_DNA-bd_sf"/>
</dbReference>
<evidence type="ECO:0000313" key="7">
    <source>
        <dbReference type="Proteomes" id="UP000000586"/>
    </source>
</evidence>
<dbReference type="PANTHER" id="PTHR30185">
    <property type="entry name" value="CRYPTIC BETA-GLUCOSIDE BGL OPERON ANTITERMINATOR"/>
    <property type="match status" value="1"/>
</dbReference>
<dbReference type="InterPro" id="IPR013236">
    <property type="entry name" value="Mga_PRD_dom"/>
</dbReference>
<keyword evidence="1" id="KW-0805">Transcription regulation</keyword>
<dbReference type="Pfam" id="PF05043">
    <property type="entry name" value="Mga"/>
    <property type="match status" value="1"/>
</dbReference>
<dbReference type="eggNOG" id="COG3711">
    <property type="taxonomic scope" value="Bacteria"/>
</dbReference>
<feature type="domain" description="M protein trans-acting positive regulator (MGA) HTH" evidence="5">
    <location>
        <begin position="25"/>
        <end position="83"/>
    </location>
</feature>
<dbReference type="STRING" id="171101.spr1622"/>
<name>Q8DNN5_STRR6</name>
<dbReference type="EMBL" id="AE007317">
    <property type="protein sequence ID" value="AAL00425.1"/>
    <property type="molecule type" value="Genomic_DNA"/>
</dbReference>
<evidence type="ECO:0000256" key="2">
    <source>
        <dbReference type="ARBA" id="ARBA00023163"/>
    </source>
</evidence>
<dbReference type="InterPro" id="IPR007737">
    <property type="entry name" value="Mga_HTH"/>
</dbReference>
<sequence>MWYNCKRFNPIIYKERKIFMRDLLSKKSHRQLELLELLFEHKRWFHRSELAELLNCTERAVKDDLSHVKSAFPDLIFHSSTNGIRIINTDDSDIEMVYHHFFKHSTHFSILEFIFFNEGCQAESICKEFYISSSSLYRIISQINKVIKRQFQFEVSLTPVQIIGNERDIRYFFAQYFSEKYYFLEWPFENFSSEPLSQLLELVYKETSFPMNLSTHRMLKLLLVTNLYRIKFGHFMEVDKDSFNDQSLDFLMQAEGIEGVAQSFESEYNISLDEEVVCQLFVSYFQKMFFIDESLFMKCVKKDSYVEKSYHLLSDFIDQISVKYQIEIENKDNLIWHLHNTAHLYRQELFTEFILFDQKGNTIRNFQNIFPKFVSDVKKELSHYLETLEVCSSSMMVNHLSYTFITHTKHLVINLLQNQPKLKVLVMSNFDQYHAKFVAETLSYYCSNNFELEVWTELELSKESLEDSPYDIIISNFIIPPIENKRLIYSNNINTVSLIYLLNAMMFIRLDE</sequence>
<dbReference type="KEGG" id="spr:spr1622"/>
<evidence type="ECO:0000259" key="4">
    <source>
        <dbReference type="Pfam" id="PF08270"/>
    </source>
</evidence>
<dbReference type="InterPro" id="IPR013199">
    <property type="entry name" value="HTH_Mga_DNA-bd_dom"/>
</dbReference>
<reference evidence="6 7" key="1">
    <citation type="journal article" date="2001" name="J. Bacteriol.">
        <title>Genome of the bacterium Streptococcus pneumoniae strain R6.</title>
        <authorList>
            <person name="Hoskins J.A."/>
            <person name="Alborn W.Jr."/>
            <person name="Arnold J."/>
            <person name="Blaszczak L."/>
            <person name="Burgett S."/>
            <person name="DeHoff B.S."/>
            <person name="Estrem S."/>
            <person name="Fritz L."/>
            <person name="Fu D.-J."/>
            <person name="Fuller W."/>
            <person name="Geringer C."/>
            <person name="Gilmour R."/>
            <person name="Glass J.S."/>
            <person name="Khoja H."/>
            <person name="Kraft A."/>
            <person name="LaGace R."/>
            <person name="LeBlanc D.J."/>
            <person name="Lee L.N."/>
            <person name="Lefkowitz E.J."/>
            <person name="Lu J."/>
            <person name="Matsushima P."/>
            <person name="McAhren S."/>
            <person name="McHenney M."/>
            <person name="McLeaster K."/>
            <person name="Mundy C."/>
            <person name="Nicas T.I."/>
            <person name="Norris F.H."/>
            <person name="O'Gara M."/>
            <person name="Peery R."/>
            <person name="Robertson G.T."/>
            <person name="Rockey P."/>
            <person name="Sun P.-M."/>
            <person name="Winkler M.E."/>
            <person name="Yang Y."/>
            <person name="Young-Bellido M."/>
            <person name="Zhao G."/>
            <person name="Zook C."/>
            <person name="Baltz R.H."/>
            <person name="Jaskunas S.Richard."/>
            <person name="Rosteck P.R.Jr."/>
            <person name="Skatrud P.L."/>
            <person name="Glass J.I."/>
        </authorList>
    </citation>
    <scope>NUCLEOTIDE SEQUENCE [LARGE SCALE GENOMIC DNA]</scope>
    <source>
        <strain evidence="7">ATCC BAA-255 / R6</strain>
    </source>
</reference>
<dbReference type="HOGENOM" id="CLU_038821_1_1_9"/>
<accession>Q8DNN5</accession>
<feature type="domain" description="M protein trans-acting positive regulator (MGA) PRD" evidence="4">
    <location>
        <begin position="192"/>
        <end position="411"/>
    </location>
</feature>
<protein>
    <recommendedName>
        <fullName evidence="8">Aspartate aminotransferase</fullName>
    </recommendedName>
</protein>
<dbReference type="PIR" id="D98074">
    <property type="entry name" value="D98074"/>
</dbReference>
<dbReference type="Pfam" id="PF08270">
    <property type="entry name" value="PRD_Mga"/>
    <property type="match status" value="1"/>
</dbReference>
<feature type="domain" description="Mga helix-turn-helix" evidence="3">
    <location>
        <begin position="91"/>
        <end position="177"/>
    </location>
</feature>
<organism evidence="6 7">
    <name type="scientific">Streptococcus pneumoniae (strain ATCC BAA-255 / R6)</name>
    <dbReference type="NCBI Taxonomy" id="171101"/>
    <lineage>
        <taxon>Bacteria</taxon>
        <taxon>Bacillati</taxon>
        <taxon>Bacillota</taxon>
        <taxon>Bacilli</taxon>
        <taxon>Lactobacillales</taxon>
        <taxon>Streptococcaceae</taxon>
        <taxon>Streptococcus</taxon>
    </lineage>
</organism>
<dbReference type="AlphaFoldDB" id="Q8DNN5"/>
<keyword evidence="2" id="KW-0804">Transcription</keyword>
<evidence type="ECO:0000259" key="5">
    <source>
        <dbReference type="Pfam" id="PF08280"/>
    </source>
</evidence>
<dbReference type="InterPro" id="IPR050661">
    <property type="entry name" value="BglG_antiterminators"/>
</dbReference>
<dbReference type="Gene3D" id="1.10.10.10">
    <property type="entry name" value="Winged helix-like DNA-binding domain superfamily/Winged helix DNA-binding domain"/>
    <property type="match status" value="2"/>
</dbReference>
<dbReference type="Pfam" id="PF08280">
    <property type="entry name" value="HTH_Mga"/>
    <property type="match status" value="1"/>
</dbReference>
<gene>
    <name evidence="6" type="ordered locus">spr1622</name>
</gene>
<proteinExistence type="predicted"/>